<proteinExistence type="predicted"/>
<keyword evidence="3" id="KW-0804">Transcription</keyword>
<reference evidence="5 6" key="1">
    <citation type="journal article" date="2013" name="Genome Announc.">
        <title>Draft Genome Sequence of Staphylococcus simulans UMC-CNS-990, Isolated from a Case of Chronic Bovine Mastitis.</title>
        <authorList>
            <person name="Calcutt M.J."/>
            <person name="Foecking M.F."/>
            <person name="Hsieh H.Y."/>
            <person name="Perry J."/>
            <person name="Stewart G.C."/>
            <person name="Middleton J.R."/>
        </authorList>
    </citation>
    <scope>NUCLEOTIDE SEQUENCE [LARGE SCALE GENOMIC DNA]</scope>
    <source>
        <strain evidence="5 6">UMC-CNS-990</strain>
    </source>
</reference>
<dbReference type="Gene3D" id="1.10.10.10">
    <property type="entry name" value="Winged helix-like DNA-binding domain superfamily/Winged helix DNA-binding domain"/>
    <property type="match status" value="1"/>
</dbReference>
<evidence type="ECO:0000313" key="5">
    <source>
        <dbReference type="EMBL" id="ERS94259.1"/>
    </source>
</evidence>
<evidence type="ECO:0000313" key="6">
    <source>
        <dbReference type="Proteomes" id="UP000017131"/>
    </source>
</evidence>
<evidence type="ECO:0000259" key="4">
    <source>
        <dbReference type="Pfam" id="PF22381"/>
    </source>
</evidence>
<organism evidence="5 6">
    <name type="scientific">Staphylococcus simulans UMC-CNS-990</name>
    <dbReference type="NCBI Taxonomy" id="1405498"/>
    <lineage>
        <taxon>Bacteria</taxon>
        <taxon>Bacillati</taxon>
        <taxon>Bacillota</taxon>
        <taxon>Bacilli</taxon>
        <taxon>Bacillales</taxon>
        <taxon>Staphylococcaceae</taxon>
        <taxon>Staphylococcus</taxon>
    </lineage>
</organism>
<evidence type="ECO:0000256" key="3">
    <source>
        <dbReference type="ARBA" id="ARBA00023163"/>
    </source>
</evidence>
<dbReference type="NCBIfam" id="TIGR01889">
    <property type="entry name" value="Staph_reg_Sar"/>
    <property type="match status" value="1"/>
</dbReference>
<dbReference type="Proteomes" id="UP000017131">
    <property type="component" value="Unassembled WGS sequence"/>
</dbReference>
<keyword evidence="1" id="KW-0805">Transcription regulation</keyword>
<accession>A0ABN0PF61</accession>
<keyword evidence="2" id="KW-0238">DNA-binding</keyword>
<dbReference type="InterPro" id="IPR036388">
    <property type="entry name" value="WH-like_DNA-bd_sf"/>
</dbReference>
<dbReference type="RefSeq" id="WP_002479594.1">
    <property type="nucleotide sequence ID" value="NZ_AXDY01000002.1"/>
</dbReference>
<dbReference type="InterPro" id="IPR036390">
    <property type="entry name" value="WH_DNA-bd_sf"/>
</dbReference>
<feature type="domain" description="Transcriptional regulator SarA/SarZ/Rot-like helix-turn-helix" evidence="4">
    <location>
        <begin position="17"/>
        <end position="102"/>
    </location>
</feature>
<dbReference type="EMBL" id="AXDY01000002">
    <property type="protein sequence ID" value="ERS94259.1"/>
    <property type="molecule type" value="Genomic_DNA"/>
</dbReference>
<evidence type="ECO:0000256" key="1">
    <source>
        <dbReference type="ARBA" id="ARBA00023015"/>
    </source>
</evidence>
<dbReference type="SUPFAM" id="SSF46785">
    <property type="entry name" value="Winged helix' DNA-binding domain"/>
    <property type="match status" value="1"/>
</dbReference>
<dbReference type="InterPro" id="IPR010166">
    <property type="entry name" value="SarA/Rot_dom"/>
</dbReference>
<name>A0ABN0PF61_STASI</name>
<evidence type="ECO:0000256" key="2">
    <source>
        <dbReference type="ARBA" id="ARBA00023125"/>
    </source>
</evidence>
<dbReference type="InterPro" id="IPR055166">
    <property type="entry name" value="Transc_reg_Sar_Rot_HTH"/>
</dbReference>
<gene>
    <name evidence="5" type="ORF">SSIM_02080</name>
</gene>
<sequence>MSKTIDHLIETECKLSQIKYWLKAEHHLTMEEFIILYRFNGTDKITGKVLRDTLHYDMKWNTSKIDVLIRKLYKRELIAKERSETDERQVFYLLDKTQREFVASVIKEFETFAK</sequence>
<protein>
    <recommendedName>
        <fullName evidence="4">Transcriptional regulator SarA/SarZ/Rot-like helix-turn-helix domain-containing protein</fullName>
    </recommendedName>
</protein>
<keyword evidence="6" id="KW-1185">Reference proteome</keyword>
<dbReference type="Pfam" id="PF22381">
    <property type="entry name" value="Staph_reg_Sar_Rot"/>
    <property type="match status" value="1"/>
</dbReference>
<comment type="caution">
    <text evidence="5">The sequence shown here is derived from an EMBL/GenBank/DDBJ whole genome shotgun (WGS) entry which is preliminary data.</text>
</comment>